<proteinExistence type="predicted"/>
<evidence type="ECO:0000256" key="1">
    <source>
        <dbReference type="SAM" id="MobiDB-lite"/>
    </source>
</evidence>
<feature type="transmembrane region" description="Helical" evidence="2">
    <location>
        <begin position="187"/>
        <end position="207"/>
    </location>
</feature>
<gene>
    <name evidence="3" type="ORF">AG1IA_06840</name>
</gene>
<sequence length="614" mass="68858">MYMPVIEYVSTTTQTGKYSSPPTTHNYTNKTPCSSPGPLDTPHTLYQSEKTTDSRRKSLYIWLIGAWPLLLHFILLLSILLFMTLCVSEHHFNINERRPRVKLQNGTEVPWTYQSPLQSDITTLLSFMLAGLRLVAACWIGPLYWRCAFILMREYGLKHQHLQSLVSYGIMLPSIETASRSSNRSNFILIWIILALALPAQFVAPILTGSITWEHSGHPHQHLSNDTILIPEATYDIWNDRMSSGPNVGNTLIDSIVEHAALRTVLTWGRDANNSAIRRFIPELGELGVGSKIDSVVLPYFSVDSIEWLGEYSEEYSDLQYNINRTICPKLNITGSSTCPISQQTTGSIVLNPTSYWTDRRGQASDVVAERRLLIVTGSDWIWGSDKSHVTCVICRVDRYHEKTDHEMIGHEMMGHYQDGLCVKYAWVSYTAGVVNCYNCSVSSDRIVQLKINDAHSPSPGPMIEEALRIMPLATVPMVLGDGSADIYPLWHTLEDMVVGILSRSYAASWMALNDRSNHSRPTGYWVSPAASLAVVNMLRLYLWAGFQLLVTLSGVLFIYVQVNSSDSILGSTALFAFYTNTSAVTSDPEWAENTGGMAHRIETEGEYLRLKVD</sequence>
<keyword evidence="2" id="KW-0472">Membrane</keyword>
<evidence type="ECO:0000256" key="2">
    <source>
        <dbReference type="SAM" id="Phobius"/>
    </source>
</evidence>
<dbReference type="STRING" id="983506.L8WLS5"/>
<feature type="region of interest" description="Disordered" evidence="1">
    <location>
        <begin position="14"/>
        <end position="49"/>
    </location>
</feature>
<keyword evidence="4" id="KW-1185">Reference proteome</keyword>
<feature type="transmembrane region" description="Helical" evidence="2">
    <location>
        <begin position="59"/>
        <end position="83"/>
    </location>
</feature>
<dbReference type="OrthoDB" id="3208378at2759"/>
<evidence type="ECO:0008006" key="5">
    <source>
        <dbReference type="Google" id="ProtNLM"/>
    </source>
</evidence>
<dbReference type="HOGENOM" id="CLU_026866_0_0_1"/>
<dbReference type="EMBL" id="AFRT01001900">
    <property type="protein sequence ID" value="ELU39126.1"/>
    <property type="molecule type" value="Genomic_DNA"/>
</dbReference>
<keyword evidence="2" id="KW-1133">Transmembrane helix</keyword>
<dbReference type="Proteomes" id="UP000011668">
    <property type="component" value="Unassembled WGS sequence"/>
</dbReference>
<keyword evidence="2" id="KW-0812">Transmembrane</keyword>
<accession>L8WLS5</accession>
<reference evidence="3 4" key="1">
    <citation type="journal article" date="2013" name="Nat. Commun.">
        <title>The evolution and pathogenic mechanisms of the rice sheath blight pathogen.</title>
        <authorList>
            <person name="Zheng A."/>
            <person name="Lin R."/>
            <person name="Xu L."/>
            <person name="Qin P."/>
            <person name="Tang C."/>
            <person name="Ai P."/>
            <person name="Zhang D."/>
            <person name="Liu Y."/>
            <person name="Sun Z."/>
            <person name="Feng H."/>
            <person name="Wang Y."/>
            <person name="Chen Y."/>
            <person name="Liang X."/>
            <person name="Fu R."/>
            <person name="Li Q."/>
            <person name="Zhang J."/>
            <person name="Yu X."/>
            <person name="Xie Z."/>
            <person name="Ding L."/>
            <person name="Guan P."/>
            <person name="Tang J."/>
            <person name="Liang Y."/>
            <person name="Wang S."/>
            <person name="Deng Q."/>
            <person name="Li S."/>
            <person name="Zhu J."/>
            <person name="Wang L."/>
            <person name="Liu H."/>
            <person name="Li P."/>
        </authorList>
    </citation>
    <scope>NUCLEOTIDE SEQUENCE [LARGE SCALE GENOMIC DNA]</scope>
    <source>
        <strain evidence="4">AG-1 IA</strain>
    </source>
</reference>
<dbReference type="OMA" id="EMIGHEM"/>
<name>L8WLS5_THACA</name>
<protein>
    <recommendedName>
        <fullName evidence="5">Transmembrane protein</fullName>
    </recommendedName>
</protein>
<comment type="caution">
    <text evidence="3">The sequence shown here is derived from an EMBL/GenBank/DDBJ whole genome shotgun (WGS) entry which is preliminary data.</text>
</comment>
<feature type="transmembrane region" description="Helical" evidence="2">
    <location>
        <begin position="541"/>
        <end position="561"/>
    </location>
</feature>
<dbReference type="AlphaFoldDB" id="L8WLS5"/>
<organism evidence="3 4">
    <name type="scientific">Thanatephorus cucumeris (strain AG1-IA)</name>
    <name type="common">Rice sheath blight fungus</name>
    <name type="synonym">Rhizoctonia solani</name>
    <dbReference type="NCBI Taxonomy" id="983506"/>
    <lineage>
        <taxon>Eukaryota</taxon>
        <taxon>Fungi</taxon>
        <taxon>Dikarya</taxon>
        <taxon>Basidiomycota</taxon>
        <taxon>Agaricomycotina</taxon>
        <taxon>Agaricomycetes</taxon>
        <taxon>Cantharellales</taxon>
        <taxon>Ceratobasidiaceae</taxon>
        <taxon>Rhizoctonia</taxon>
        <taxon>Rhizoctonia solani AG-1</taxon>
    </lineage>
</organism>
<feature type="transmembrane region" description="Helical" evidence="2">
    <location>
        <begin position="121"/>
        <end position="145"/>
    </location>
</feature>
<evidence type="ECO:0000313" key="3">
    <source>
        <dbReference type="EMBL" id="ELU39126.1"/>
    </source>
</evidence>
<evidence type="ECO:0000313" key="4">
    <source>
        <dbReference type="Proteomes" id="UP000011668"/>
    </source>
</evidence>
<feature type="compositionally biased region" description="Polar residues" evidence="1">
    <location>
        <begin position="14"/>
        <end position="34"/>
    </location>
</feature>